<keyword evidence="3" id="KW-1185">Reference proteome</keyword>
<evidence type="ECO:0000313" key="2">
    <source>
        <dbReference type="EMBL" id="KAJ3179603.1"/>
    </source>
</evidence>
<reference evidence="2" key="1">
    <citation type="submission" date="2020-05" db="EMBL/GenBank/DDBJ databases">
        <title>Phylogenomic resolution of chytrid fungi.</title>
        <authorList>
            <person name="Stajich J.E."/>
            <person name="Amses K."/>
            <person name="Simmons R."/>
            <person name="Seto K."/>
            <person name="Myers J."/>
            <person name="Bonds A."/>
            <person name="Quandt C.A."/>
            <person name="Barry K."/>
            <person name="Liu P."/>
            <person name="Grigoriev I."/>
            <person name="Longcore J.E."/>
            <person name="James T.Y."/>
        </authorList>
    </citation>
    <scope>NUCLEOTIDE SEQUENCE</scope>
    <source>
        <strain evidence="2">JEL0379</strain>
    </source>
</reference>
<feature type="coiled-coil region" evidence="1">
    <location>
        <begin position="265"/>
        <end position="335"/>
    </location>
</feature>
<keyword evidence="1" id="KW-0175">Coiled coil</keyword>
<sequence length="619" mass="70061">MAEPQDSLLDKLRVALQLVDTLRTENDAYKQNFDCLKNAHERLQERHESLVHELETSNKEKLAVEAMHAEAAAHFKAQLDEKSKDLEAVRAAVPNPKDIEILRLRTVQEVELQNEKRWKALHKDTERYRTLYYALRRDHEIAKADIDRERAQITAKLSETEAVYQDEMSALETRMAELRTCLDTSNDPKRLRELQRDNTELQLRVSSMLPELEELRAEREKLHLDMEQASRLHIRKLADEVAHGKALQAEKDGLAVKLATAASESAETLRTLDHATEQVADLTKELDRTRSKLDEAAHLFKTQTSDAKLAHLKSQTQLQNKISELKEKITGLESQLKTGIETIQTLRARVASSEKDTLEKCRQAREEEWAAKAQLESEKSQLEAQLTTLKRTQFDAVAALDICRREAQAEITELRRAAREASAKCDASVKAASDAAAELERARAAMAKLETAVSDAEGRAGGLAAETEAKGREAIAMRADVEKLETDLQSLRSQLAQATEKAKEDATEYRLEIERIKAHWSRNKTSLSQKLEATTADRGRWEDKAHELEDLLAKSQKLFTSKVALVRGRAREYKDEINKLRKSLEVQTKRADAVAREIHQRQTDFLGLLRGEGVIDAAA</sequence>
<comment type="caution">
    <text evidence="2">The sequence shown here is derived from an EMBL/GenBank/DDBJ whole genome shotgun (WGS) entry which is preliminary data.</text>
</comment>
<evidence type="ECO:0000313" key="3">
    <source>
        <dbReference type="Proteomes" id="UP001212152"/>
    </source>
</evidence>
<name>A0AAD5TKV1_9FUNG</name>
<evidence type="ECO:0000256" key="1">
    <source>
        <dbReference type="SAM" id="Coils"/>
    </source>
</evidence>
<dbReference type="AlphaFoldDB" id="A0AAD5TKV1"/>
<gene>
    <name evidence="2" type="primary">CCDC41</name>
    <name evidence="2" type="ORF">HDU87_002809</name>
</gene>
<feature type="coiled-coil region" evidence="1">
    <location>
        <begin position="19"/>
        <end position="60"/>
    </location>
</feature>
<protein>
    <submittedName>
        <fullName evidence="2">Centrosomal protein of 83 kDa</fullName>
    </submittedName>
</protein>
<proteinExistence type="predicted"/>
<feature type="coiled-coil region" evidence="1">
    <location>
        <begin position="563"/>
        <end position="597"/>
    </location>
</feature>
<organism evidence="2 3">
    <name type="scientific">Geranomyces variabilis</name>
    <dbReference type="NCBI Taxonomy" id="109894"/>
    <lineage>
        <taxon>Eukaryota</taxon>
        <taxon>Fungi</taxon>
        <taxon>Fungi incertae sedis</taxon>
        <taxon>Chytridiomycota</taxon>
        <taxon>Chytridiomycota incertae sedis</taxon>
        <taxon>Chytridiomycetes</taxon>
        <taxon>Spizellomycetales</taxon>
        <taxon>Powellomycetaceae</taxon>
        <taxon>Geranomyces</taxon>
    </lineage>
</organism>
<accession>A0AAD5TKV1</accession>
<dbReference type="EMBL" id="JADGJQ010000020">
    <property type="protein sequence ID" value="KAJ3179603.1"/>
    <property type="molecule type" value="Genomic_DNA"/>
</dbReference>
<dbReference type="Proteomes" id="UP001212152">
    <property type="component" value="Unassembled WGS sequence"/>
</dbReference>
<feature type="coiled-coil region" evidence="1">
    <location>
        <begin position="372"/>
        <end position="519"/>
    </location>
</feature>